<comment type="subcellular location">
    <subcellularLocation>
        <location evidence="1 5 6">Nucleus</location>
    </subcellularLocation>
</comment>
<dbReference type="SUPFAM" id="SSF46689">
    <property type="entry name" value="Homeodomain-like"/>
    <property type="match status" value="1"/>
</dbReference>
<accession>A0A7E4W0R4</accession>
<keyword evidence="2 5" id="KW-0238">DNA-binding</keyword>
<sequence>MVSVLSMESGLSGGLSRLLTLEQIECICETLYQARDGHKLRRLFKEEQDLLLNYWKSPSVIRAYLYMLYSSGKYEEVCKTLESCKFDECYFDELQALWYEAKYAEDERKKKKPLGPVEKYRLRKKFKPPSSIWDGENKIYSFTEKARGTLKKFYLQNKYPNADQKREISARTGLKITQISNWFKNKRQRDKPGSDSSMSSPRYQLMPHFEKMSNWSD</sequence>
<dbReference type="Pfam" id="PF16878">
    <property type="entry name" value="SIX1_SD"/>
    <property type="match status" value="1"/>
</dbReference>
<feature type="region of interest" description="Disordered" evidence="7">
    <location>
        <begin position="183"/>
        <end position="217"/>
    </location>
</feature>
<evidence type="ECO:0000256" key="3">
    <source>
        <dbReference type="ARBA" id="ARBA00023155"/>
    </source>
</evidence>
<dbReference type="GO" id="GO:0000978">
    <property type="term" value="F:RNA polymerase II cis-regulatory region sequence-specific DNA binding"/>
    <property type="evidence" value="ECO:0007669"/>
    <property type="project" value="TreeGrafter"/>
</dbReference>
<keyword evidence="9" id="KW-1185">Reference proteome</keyword>
<dbReference type="Gene3D" id="1.10.10.60">
    <property type="entry name" value="Homeodomain-like"/>
    <property type="match status" value="1"/>
</dbReference>
<dbReference type="PANTHER" id="PTHR10390:SF44">
    <property type="entry name" value="SIX HOMEOBOX 4"/>
    <property type="match status" value="1"/>
</dbReference>
<evidence type="ECO:0000313" key="9">
    <source>
        <dbReference type="Proteomes" id="UP000492821"/>
    </source>
</evidence>
<dbReference type="InterPro" id="IPR031701">
    <property type="entry name" value="SIX1_SD"/>
</dbReference>
<keyword evidence="3 5" id="KW-0371">Homeobox</keyword>
<dbReference type="PROSITE" id="PS00027">
    <property type="entry name" value="HOMEOBOX_1"/>
    <property type="match status" value="1"/>
</dbReference>
<feature type="DNA-binding region" description="Homeobox" evidence="5">
    <location>
        <begin position="135"/>
        <end position="194"/>
    </location>
</feature>
<dbReference type="SMART" id="SM00389">
    <property type="entry name" value="HOX"/>
    <property type="match status" value="1"/>
</dbReference>
<dbReference type="InterPro" id="IPR009057">
    <property type="entry name" value="Homeodomain-like_sf"/>
</dbReference>
<dbReference type="Proteomes" id="UP000492821">
    <property type="component" value="Unassembled WGS sequence"/>
</dbReference>
<dbReference type="CDD" id="cd00086">
    <property type="entry name" value="homeodomain"/>
    <property type="match status" value="1"/>
</dbReference>
<dbReference type="InterPro" id="IPR001356">
    <property type="entry name" value="HD"/>
</dbReference>
<dbReference type="AlphaFoldDB" id="A0A7E4W0R4"/>
<evidence type="ECO:0000256" key="5">
    <source>
        <dbReference type="PROSITE-ProRule" id="PRU00108"/>
    </source>
</evidence>
<name>A0A7E4W0R4_PANRE</name>
<evidence type="ECO:0000259" key="8">
    <source>
        <dbReference type="PROSITE" id="PS50071"/>
    </source>
</evidence>
<evidence type="ECO:0000313" key="10">
    <source>
        <dbReference type="WBParaSite" id="Pan_g5854.t1"/>
    </source>
</evidence>
<evidence type="ECO:0000256" key="6">
    <source>
        <dbReference type="RuleBase" id="RU000682"/>
    </source>
</evidence>
<dbReference type="GO" id="GO:0005634">
    <property type="term" value="C:nucleus"/>
    <property type="evidence" value="ECO:0007669"/>
    <property type="project" value="UniProtKB-SubCell"/>
</dbReference>
<dbReference type="PROSITE" id="PS50071">
    <property type="entry name" value="HOMEOBOX_2"/>
    <property type="match status" value="1"/>
</dbReference>
<proteinExistence type="predicted"/>
<dbReference type="GO" id="GO:0000981">
    <property type="term" value="F:DNA-binding transcription factor activity, RNA polymerase II-specific"/>
    <property type="evidence" value="ECO:0007669"/>
    <property type="project" value="InterPro"/>
</dbReference>
<dbReference type="InterPro" id="IPR017970">
    <property type="entry name" value="Homeobox_CS"/>
</dbReference>
<reference evidence="10" key="2">
    <citation type="submission" date="2020-10" db="UniProtKB">
        <authorList>
            <consortium name="WormBaseParasite"/>
        </authorList>
    </citation>
    <scope>IDENTIFICATION</scope>
</reference>
<protein>
    <submittedName>
        <fullName evidence="10">Homeobox domain-containing protein</fullName>
    </submittedName>
</protein>
<reference evidence="9" key="1">
    <citation type="journal article" date="2013" name="Genetics">
        <title>The draft genome and transcriptome of Panagrellus redivivus are shaped by the harsh demands of a free-living lifestyle.</title>
        <authorList>
            <person name="Srinivasan J."/>
            <person name="Dillman A.R."/>
            <person name="Macchietto M.G."/>
            <person name="Heikkinen L."/>
            <person name="Lakso M."/>
            <person name="Fracchia K.M."/>
            <person name="Antoshechkin I."/>
            <person name="Mortazavi A."/>
            <person name="Wong G."/>
            <person name="Sternberg P.W."/>
        </authorList>
    </citation>
    <scope>NUCLEOTIDE SEQUENCE [LARGE SCALE GENOMIC DNA]</scope>
    <source>
        <strain evidence="9">MT8872</strain>
    </source>
</reference>
<dbReference type="WBParaSite" id="Pan_g5854.t1">
    <property type="protein sequence ID" value="Pan_g5854.t1"/>
    <property type="gene ID" value="Pan_g5854"/>
</dbReference>
<dbReference type="PANTHER" id="PTHR10390">
    <property type="entry name" value="HOMEOBOX PROTEIN SIX"/>
    <property type="match status" value="1"/>
</dbReference>
<organism evidence="9 10">
    <name type="scientific">Panagrellus redivivus</name>
    <name type="common">Microworm</name>
    <dbReference type="NCBI Taxonomy" id="6233"/>
    <lineage>
        <taxon>Eukaryota</taxon>
        <taxon>Metazoa</taxon>
        <taxon>Ecdysozoa</taxon>
        <taxon>Nematoda</taxon>
        <taxon>Chromadorea</taxon>
        <taxon>Rhabditida</taxon>
        <taxon>Tylenchina</taxon>
        <taxon>Panagrolaimomorpha</taxon>
        <taxon>Panagrolaimoidea</taxon>
        <taxon>Panagrolaimidae</taxon>
        <taxon>Panagrellus</taxon>
    </lineage>
</organism>
<evidence type="ECO:0000256" key="4">
    <source>
        <dbReference type="ARBA" id="ARBA00023242"/>
    </source>
</evidence>
<keyword evidence="4 5" id="KW-0539">Nucleus</keyword>
<feature type="domain" description="Homeobox" evidence="8">
    <location>
        <begin position="133"/>
        <end position="193"/>
    </location>
</feature>
<evidence type="ECO:0000256" key="2">
    <source>
        <dbReference type="ARBA" id="ARBA00023125"/>
    </source>
</evidence>
<evidence type="ECO:0000256" key="1">
    <source>
        <dbReference type="ARBA" id="ARBA00004123"/>
    </source>
</evidence>
<evidence type="ECO:0000256" key="7">
    <source>
        <dbReference type="SAM" id="MobiDB-lite"/>
    </source>
</evidence>
<dbReference type="GO" id="GO:0005667">
    <property type="term" value="C:transcription regulator complex"/>
    <property type="evidence" value="ECO:0007669"/>
    <property type="project" value="TreeGrafter"/>
</dbReference>
<dbReference type="Pfam" id="PF00046">
    <property type="entry name" value="Homeodomain"/>
    <property type="match status" value="1"/>
</dbReference>